<evidence type="ECO:0000256" key="1">
    <source>
        <dbReference type="SAM" id="SignalP"/>
    </source>
</evidence>
<organism evidence="2 3">
    <name type="scientific">Spiroplasma helicoides</name>
    <dbReference type="NCBI Taxonomy" id="216938"/>
    <lineage>
        <taxon>Bacteria</taxon>
        <taxon>Bacillati</taxon>
        <taxon>Mycoplasmatota</taxon>
        <taxon>Mollicutes</taxon>
        <taxon>Entomoplasmatales</taxon>
        <taxon>Spiroplasmataceae</taxon>
        <taxon>Spiroplasma</taxon>
    </lineage>
</organism>
<protein>
    <recommendedName>
        <fullName evidence="4">Lipoprotein</fullName>
    </recommendedName>
</protein>
<dbReference type="GO" id="GO:0016020">
    <property type="term" value="C:membrane"/>
    <property type="evidence" value="ECO:0007669"/>
    <property type="project" value="InterPro"/>
</dbReference>
<dbReference type="NCBIfam" id="NF038029">
    <property type="entry name" value="LP_plasma"/>
    <property type="match status" value="1"/>
</dbReference>
<dbReference type="AlphaFoldDB" id="A0A1B3SKB5"/>
<accession>A0A1B3SKB5</accession>
<feature type="chain" id="PRO_5008554009" description="Lipoprotein" evidence="1">
    <location>
        <begin position="24"/>
        <end position="310"/>
    </location>
</feature>
<evidence type="ECO:0000313" key="2">
    <source>
        <dbReference type="EMBL" id="AOG60365.1"/>
    </source>
</evidence>
<dbReference type="STRING" id="216938.SHELI_v1c04140"/>
<dbReference type="InterPro" id="IPR007880">
    <property type="entry name" value="Spiralin"/>
</dbReference>
<dbReference type="PROSITE" id="PS51257">
    <property type="entry name" value="PROKAR_LIPOPROTEIN"/>
    <property type="match status" value="1"/>
</dbReference>
<dbReference type="Proteomes" id="UP000094378">
    <property type="component" value="Chromosome"/>
</dbReference>
<gene>
    <name evidence="2" type="ORF">SHELI_v1c04140</name>
</gene>
<keyword evidence="3" id="KW-1185">Reference proteome</keyword>
<evidence type="ECO:0008006" key="4">
    <source>
        <dbReference type="Google" id="ProtNLM"/>
    </source>
</evidence>
<dbReference type="EMBL" id="CP017015">
    <property type="protein sequence ID" value="AOG60365.1"/>
    <property type="molecule type" value="Genomic_DNA"/>
</dbReference>
<dbReference type="InterPro" id="IPR054816">
    <property type="entry name" value="Lipoprotein_mollicutes-type_CS"/>
</dbReference>
<reference evidence="2 3" key="1">
    <citation type="submission" date="2016-08" db="EMBL/GenBank/DDBJ databases">
        <title>Complete genome sequence of Spiroplasma helicoides TABS-2 (DSM 22551).</title>
        <authorList>
            <person name="Shen W.-Y."/>
            <person name="Lo W.-S."/>
            <person name="Lai Y.-C."/>
            <person name="Kuo C.-H."/>
        </authorList>
    </citation>
    <scope>NUCLEOTIDE SEQUENCE [LARGE SCALE GENOMIC DNA]</scope>
    <source>
        <strain evidence="2 3">TABS-2</strain>
    </source>
</reference>
<dbReference type="KEGG" id="shj:SHELI_v1c04140"/>
<keyword evidence="1" id="KW-0732">Signal</keyword>
<dbReference type="Pfam" id="PF05215">
    <property type="entry name" value="Spiralin"/>
    <property type="match status" value="1"/>
</dbReference>
<feature type="signal peptide" evidence="1">
    <location>
        <begin position="1"/>
        <end position="23"/>
    </location>
</feature>
<dbReference type="RefSeq" id="WP_069116247.1">
    <property type="nucleotide sequence ID" value="NZ_CP017015.1"/>
</dbReference>
<name>A0A1B3SKB5_9MOLU</name>
<dbReference type="OrthoDB" id="391210at2"/>
<proteinExistence type="predicted"/>
<evidence type="ECO:0000313" key="3">
    <source>
        <dbReference type="Proteomes" id="UP000094378"/>
    </source>
</evidence>
<sequence length="310" mass="36006">MKKILSILSAFSLITAASSSVVSCDSSNKEEDQKVYDLLDMDFSSLKLTAGDSWFTVESSIKSIIYDNTSLLLQYGKDWKIDNYKTLVNEYDDIKANIGFQVEIINPNINVKGNSQLLKASYHKFDSQAKRYDFDCGFDLNHYRDQAIYAIQKDDKSLSRSTFYFTFKNDLNVEIDKQSFYEGVVVKNSEIKVSLKKAPQYMEGEIKQTFYTKALNLSTDNLWFPHKTPESHIFYTQNDLKNYVSDFVYRYYSGAVKIDVDYQLIFNYKPNEKYPTFVKLNNVTVKAIEGSKFLVGEYTIDYKNDYFRLS</sequence>